<evidence type="ECO:0000259" key="1">
    <source>
        <dbReference type="SMART" id="SM00943"/>
    </source>
</evidence>
<dbReference type="Proteomes" id="UP000427071">
    <property type="component" value="Chromosome"/>
</dbReference>
<organism evidence="2 3">
    <name type="scientific">Corynebacterium kalinowskii</name>
    <dbReference type="NCBI Taxonomy" id="2675216"/>
    <lineage>
        <taxon>Bacteria</taxon>
        <taxon>Bacillati</taxon>
        <taxon>Actinomycetota</taxon>
        <taxon>Actinomycetes</taxon>
        <taxon>Mycobacteriales</taxon>
        <taxon>Corynebacteriaceae</taxon>
        <taxon>Corynebacterium</taxon>
    </lineage>
</organism>
<reference evidence="3" key="1">
    <citation type="submission" date="2019-11" db="EMBL/GenBank/DDBJ databases">
        <title>Complete genome sequence of Corynebacterium kalinowskii 1959, a novel Corynebacterium species isolated from soil of a small paddock in Vilsendorf, Germany.</title>
        <authorList>
            <person name="Schaffert L."/>
            <person name="Ruwe M."/>
            <person name="Milse J."/>
            <person name="Hanuschka K."/>
            <person name="Ortseifen V."/>
            <person name="Droste J."/>
            <person name="Brandt D."/>
            <person name="Schlueter L."/>
            <person name="Kutter Y."/>
            <person name="Vinke S."/>
            <person name="Viehoefer P."/>
            <person name="Jacob L."/>
            <person name="Luebke N.-C."/>
            <person name="Schulte-Berndt E."/>
            <person name="Hain C."/>
            <person name="Linder M."/>
            <person name="Schmidt P."/>
            <person name="Wollenschlaeger L."/>
            <person name="Luttermann T."/>
            <person name="Thieme E."/>
            <person name="Hassa J."/>
            <person name="Haak M."/>
            <person name="Wittchen M."/>
            <person name="Mentz A."/>
            <person name="Persicke M."/>
            <person name="Busche T."/>
            <person name="Ruckert C."/>
        </authorList>
    </citation>
    <scope>NUCLEOTIDE SEQUENCE [LARGE SCALE GENOMIC DNA]</scope>
    <source>
        <strain evidence="3">1959</strain>
    </source>
</reference>
<dbReference type="KEGG" id="ckw:CKALI_06460"/>
<dbReference type="Pfam" id="PF09250">
    <property type="entry name" value="Prim-Pol"/>
    <property type="match status" value="1"/>
</dbReference>
<dbReference type="EMBL" id="CP046452">
    <property type="protein sequence ID" value="QGU02161.1"/>
    <property type="molecule type" value="Genomic_DNA"/>
</dbReference>
<accession>A0A6B8VQM8</accession>
<sequence length="910" mass="101329">MSTKSKAPGSQRRELHTKTEVINHYHLKEFPLSLPYDVTAVTTHFKNGLALFPLPAGQKFPPAQGCTGNIPNLTLDEIKKLWDNAPAGCNTGVRVQQIPGTEQEVIILDVDQYDGKQGYESFKRVCGELGLDADQILNSTIRVTRRDSDNPSGHFYFTVVAGHKFQRSCGADVDVIQKGHRYGIAPGSVVDGKEYKCYRGTSDEETTFSLDKAQALPSALFDYLVAGVAGDPELPTGESYGTSKAMQWLTASAPEIDGDLGDIFTSELTGDEPKKFSSEIWQDNNSHDALCAVTRWAIRLAVFEGEPGLKKALGTIRKAFFDRPKSHHATEGEFQRAVTGEVNKVRAEIEKGRKTYLEKTALLEGLDFSTIAGAEQAEKAFSELVGKSVVWLDTLSVGDALAEITALMSPDLISSEGSILNIHTLEEVSKAHLNSQIKNRVRPLLVELRSRFDVDSDNPKESYIGEQVRRAIQLADDGAKRSAQLMQLESALIDAGREVPRSRFNSTPDIIGLPGRQCIDLRLCLEHYRRTGEVDIITRPLGGNEIETRYLKFDVAAGKAAYEKRRAQPKNNLVAGEEFMKVFAPDDRDQQQLWDIFSEVLTKDSRNAVMPWLFGSGGSGKSGFLDMITSSFNETRLGLVDHDLFGKLNSGHLSSRTSGNSHQHSLFVEAGRFAVRLSEVDKNSDAAEAVVKQVLGGGGISAKENGTKRQAVFNSTLIGETNEPPTWNGDSGMRRRIFAFWCDARESDIRAFSRKHHGYEWMTDDDQRYWVLLQLIGGWIRRETGEVDIFNRENDSPMLKEGTERFWSEADPVWQFVKENLVFSEDSRDSLSIVEIEVRARESGLLSRGESFDKATLSALKYHLTELGCEHKLKVPRNGKNATDRRTNRSVGYRNISWRDEPALYLVESA</sequence>
<dbReference type="SMART" id="SM00943">
    <property type="entry name" value="Prim-Pol"/>
    <property type="match status" value="1"/>
</dbReference>
<name>A0A6B8VQM8_9CORY</name>
<dbReference type="SUPFAM" id="SSF56747">
    <property type="entry name" value="Prim-pol domain"/>
    <property type="match status" value="1"/>
</dbReference>
<evidence type="ECO:0000313" key="3">
    <source>
        <dbReference type="Proteomes" id="UP000427071"/>
    </source>
</evidence>
<keyword evidence="3" id="KW-1185">Reference proteome</keyword>
<dbReference type="AlphaFoldDB" id="A0A6B8VQM8"/>
<proteinExistence type="predicted"/>
<protein>
    <recommendedName>
        <fullName evidence="1">DNA primase/polymerase bifunctional N-terminal domain-containing protein</fullName>
    </recommendedName>
</protein>
<gene>
    <name evidence="2" type="ORF">CKALI_06460</name>
</gene>
<evidence type="ECO:0000313" key="2">
    <source>
        <dbReference type="EMBL" id="QGU02161.1"/>
    </source>
</evidence>
<feature type="domain" description="DNA primase/polymerase bifunctional N-terminal" evidence="1">
    <location>
        <begin position="45"/>
        <end position="220"/>
    </location>
</feature>
<dbReference type="InterPro" id="IPR015330">
    <property type="entry name" value="DNA_primase/pol_bifunc_N"/>
</dbReference>